<dbReference type="RefSeq" id="XP_069200811.1">
    <property type="nucleotide sequence ID" value="XM_069342998.1"/>
</dbReference>
<organism evidence="2 3">
    <name type="scientific">Neodothiora populina</name>
    <dbReference type="NCBI Taxonomy" id="2781224"/>
    <lineage>
        <taxon>Eukaryota</taxon>
        <taxon>Fungi</taxon>
        <taxon>Dikarya</taxon>
        <taxon>Ascomycota</taxon>
        <taxon>Pezizomycotina</taxon>
        <taxon>Dothideomycetes</taxon>
        <taxon>Dothideomycetidae</taxon>
        <taxon>Dothideales</taxon>
        <taxon>Dothioraceae</taxon>
        <taxon>Neodothiora</taxon>
    </lineage>
</organism>
<gene>
    <name evidence="2" type="ORF">AAFC00_003518</name>
</gene>
<name>A0ABR3PFJ3_9PEZI</name>
<evidence type="ECO:0000313" key="2">
    <source>
        <dbReference type="EMBL" id="KAL1304536.1"/>
    </source>
</evidence>
<protein>
    <submittedName>
        <fullName evidence="2">Uncharacterized protein</fullName>
    </submittedName>
</protein>
<accession>A0ABR3PFJ3</accession>
<sequence>MRRKTAVASLIYARLFPDPEPEEPTSFQSHLARNLIPEVRVEVATFYGSLDSIEARYPGLNYCHPPHRLRLGRFPHHARLFQVIEELGLTPTEVHELARWEGTLWARQRFERDEGIKVRDTTGDGIIPWVDARLVKKAHDKGIRVKVETAVQVSQQSELDGPHDCQQYTPVEDFIDYDDSMAEGEAEGEDEVSAAEVDMPVPVPAVAAATTPENRATAQDLDRRVLAALAARQQGVIMDINPELEAYLKELVESGRFASRPADGPVSQAGPEVVVGGGPALRQPTA</sequence>
<evidence type="ECO:0000313" key="3">
    <source>
        <dbReference type="Proteomes" id="UP001562354"/>
    </source>
</evidence>
<reference evidence="2 3" key="1">
    <citation type="submission" date="2024-07" db="EMBL/GenBank/DDBJ databases">
        <title>Draft sequence of the Neodothiora populina.</title>
        <authorList>
            <person name="Drown D.D."/>
            <person name="Schuette U.S."/>
            <person name="Buechlein A.B."/>
            <person name="Rusch D.R."/>
            <person name="Winton L.W."/>
            <person name="Adams G.A."/>
        </authorList>
    </citation>
    <scope>NUCLEOTIDE SEQUENCE [LARGE SCALE GENOMIC DNA]</scope>
    <source>
        <strain evidence="2 3">CPC 39397</strain>
    </source>
</reference>
<proteinExistence type="predicted"/>
<dbReference type="Proteomes" id="UP001562354">
    <property type="component" value="Unassembled WGS sequence"/>
</dbReference>
<feature type="region of interest" description="Disordered" evidence="1">
    <location>
        <begin position="259"/>
        <end position="286"/>
    </location>
</feature>
<keyword evidence="3" id="KW-1185">Reference proteome</keyword>
<evidence type="ECO:0000256" key="1">
    <source>
        <dbReference type="SAM" id="MobiDB-lite"/>
    </source>
</evidence>
<dbReference type="GeneID" id="95977219"/>
<dbReference type="EMBL" id="JBFMKM010000008">
    <property type="protein sequence ID" value="KAL1304536.1"/>
    <property type="molecule type" value="Genomic_DNA"/>
</dbReference>
<comment type="caution">
    <text evidence="2">The sequence shown here is derived from an EMBL/GenBank/DDBJ whole genome shotgun (WGS) entry which is preliminary data.</text>
</comment>